<keyword evidence="2" id="KW-0812">Transmembrane</keyword>
<keyword evidence="2" id="KW-0472">Membrane</keyword>
<dbReference type="GeneID" id="43348242"/>
<dbReference type="EMBL" id="WNCL01000093">
    <property type="protein sequence ID" value="MTU44512.1"/>
    <property type="molecule type" value="Genomic_DNA"/>
</dbReference>
<protein>
    <submittedName>
        <fullName evidence="3">Type IV secretion protein Rhs</fullName>
    </submittedName>
</protein>
<evidence type="ECO:0000313" key="3">
    <source>
        <dbReference type="EMBL" id="MTU44512.1"/>
    </source>
</evidence>
<feature type="compositionally biased region" description="Polar residues" evidence="1">
    <location>
        <begin position="79"/>
        <end position="88"/>
    </location>
</feature>
<evidence type="ECO:0000256" key="1">
    <source>
        <dbReference type="SAM" id="MobiDB-lite"/>
    </source>
</evidence>
<comment type="caution">
    <text evidence="3">The sequence shown here is derived from an EMBL/GenBank/DDBJ whole genome shotgun (WGS) entry which is preliminary data.</text>
</comment>
<keyword evidence="2" id="KW-1133">Transmembrane helix</keyword>
<dbReference type="RefSeq" id="WP_008811959.1">
    <property type="nucleotide sequence ID" value="NZ_CANTID010000025.1"/>
</dbReference>
<gene>
    <name evidence="3" type="ORF">GMD42_13190</name>
</gene>
<organism evidence="3 4">
    <name type="scientific">Parasutterella excrementihominis</name>
    <dbReference type="NCBI Taxonomy" id="487175"/>
    <lineage>
        <taxon>Bacteria</taxon>
        <taxon>Pseudomonadati</taxon>
        <taxon>Pseudomonadota</taxon>
        <taxon>Betaproteobacteria</taxon>
        <taxon>Burkholderiales</taxon>
        <taxon>Sutterellaceae</taxon>
        <taxon>Parasutterella</taxon>
    </lineage>
</organism>
<feature type="region of interest" description="Disordered" evidence="1">
    <location>
        <begin position="68"/>
        <end position="106"/>
    </location>
</feature>
<proteinExistence type="predicted"/>
<feature type="transmembrane region" description="Helical" evidence="2">
    <location>
        <begin position="16"/>
        <end position="36"/>
    </location>
</feature>
<reference evidence="3 4" key="1">
    <citation type="journal article" date="2019" name="Nat. Med.">
        <title>A library of human gut bacterial isolates paired with longitudinal multiomics data enables mechanistic microbiome research.</title>
        <authorList>
            <person name="Poyet M."/>
            <person name="Groussin M."/>
            <person name="Gibbons S.M."/>
            <person name="Avila-Pacheco J."/>
            <person name="Jiang X."/>
            <person name="Kearney S.M."/>
            <person name="Perrotta A.R."/>
            <person name="Berdy B."/>
            <person name="Zhao S."/>
            <person name="Lieberman T.D."/>
            <person name="Swanson P.K."/>
            <person name="Smith M."/>
            <person name="Roesemann S."/>
            <person name="Alexander J.E."/>
            <person name="Rich S.A."/>
            <person name="Livny J."/>
            <person name="Vlamakis H."/>
            <person name="Clish C."/>
            <person name="Bullock K."/>
            <person name="Deik A."/>
            <person name="Scott J."/>
            <person name="Pierce K.A."/>
            <person name="Xavier R.J."/>
            <person name="Alm E.J."/>
        </authorList>
    </citation>
    <scope>NUCLEOTIDE SEQUENCE [LARGE SCALE GENOMIC DNA]</scope>
    <source>
        <strain evidence="3 4">BIOML-A2</strain>
    </source>
</reference>
<name>A0A6I3S2U0_9BURK</name>
<dbReference type="AlphaFoldDB" id="A0A6I3S2U0"/>
<accession>A0A6I3S2U0</accession>
<evidence type="ECO:0000256" key="2">
    <source>
        <dbReference type="SAM" id="Phobius"/>
    </source>
</evidence>
<sequence length="106" mass="12576">MDTKAYLYRQEAMKRWILLFIVSLFSLFVLGTYAIAAERYYDESGRYMGRMDDSGRMYDKSGRYQGRVSEDGRFYDNSGRYQGRQSSDGRYYDNSGRYQGRIQNND</sequence>
<evidence type="ECO:0000313" key="4">
    <source>
        <dbReference type="Proteomes" id="UP000462362"/>
    </source>
</evidence>
<dbReference type="Proteomes" id="UP000462362">
    <property type="component" value="Unassembled WGS sequence"/>
</dbReference>